<dbReference type="EMBL" id="CP084167">
    <property type="protein sequence ID" value="UJG43103.1"/>
    <property type="molecule type" value="Genomic_DNA"/>
</dbReference>
<sequence>MKIRRKCLTHKVKLPGSDVENYEKEEKRILKELESMNIEPICASHLINTYGTRVDKIIEIVKEKPSLKDRISQNKPIIKAEIEYMLANEFVETLEDIMIRRTWLNLEQDHGFDCLDYISN</sequence>
<evidence type="ECO:0000313" key="5">
    <source>
        <dbReference type="EMBL" id="UJG43103.1"/>
    </source>
</evidence>
<dbReference type="Pfam" id="PF16901">
    <property type="entry name" value="DAO_C"/>
    <property type="match status" value="1"/>
</dbReference>
<evidence type="ECO:0000256" key="2">
    <source>
        <dbReference type="ARBA" id="ARBA00022827"/>
    </source>
</evidence>
<evidence type="ECO:0000256" key="3">
    <source>
        <dbReference type="ARBA" id="ARBA00023002"/>
    </source>
</evidence>
<dbReference type="AlphaFoldDB" id="A0A9Y1BQ10"/>
<keyword evidence="3" id="KW-0560">Oxidoreductase</keyword>
<dbReference type="InterPro" id="IPR031656">
    <property type="entry name" value="DAO_C"/>
</dbReference>
<name>A0A9Y1BQ10_9ARCH</name>
<evidence type="ECO:0000259" key="4">
    <source>
        <dbReference type="Pfam" id="PF16901"/>
    </source>
</evidence>
<reference evidence="5" key="1">
    <citation type="journal article" date="2022" name="Nat. Microbiol.">
        <title>Unique mobile elements and scalable gene flow at the prokaryote-eukaryote boundary revealed by circularized Asgard archaea genomes.</title>
        <authorList>
            <person name="Wu F."/>
            <person name="Speth D.R."/>
            <person name="Philosof A."/>
            <person name="Cremiere A."/>
            <person name="Narayanan A."/>
            <person name="Barco R.A."/>
            <person name="Connon S.A."/>
            <person name="Amend J.P."/>
            <person name="Antoshechkin I.A."/>
            <person name="Orphan V.J."/>
        </authorList>
    </citation>
    <scope>NUCLEOTIDE SEQUENCE</scope>
    <source>
        <strain evidence="5">PR6</strain>
    </source>
</reference>
<dbReference type="Gene3D" id="1.10.8.870">
    <property type="entry name" value="Alpha-glycerophosphate oxidase, cap domain"/>
    <property type="match status" value="1"/>
</dbReference>
<dbReference type="InterPro" id="IPR038299">
    <property type="entry name" value="DAO_C_sf"/>
</dbReference>
<dbReference type="InterPro" id="IPR000447">
    <property type="entry name" value="G3P_DH_FAD-dep"/>
</dbReference>
<gene>
    <name evidence="5" type="ORF">K9W46_12105</name>
</gene>
<keyword evidence="2" id="KW-0274">FAD</keyword>
<dbReference type="PANTHER" id="PTHR11985:SF15">
    <property type="entry name" value="GLYCEROL-3-PHOSPHATE DEHYDROGENASE, MITOCHONDRIAL"/>
    <property type="match status" value="1"/>
</dbReference>
<dbReference type="GO" id="GO:0006072">
    <property type="term" value="P:glycerol-3-phosphate metabolic process"/>
    <property type="evidence" value="ECO:0007669"/>
    <property type="project" value="InterPro"/>
</dbReference>
<protein>
    <recommendedName>
        <fullName evidence="4">Alpha-glycerophosphate oxidase C-terminal domain-containing protein</fullName>
    </recommendedName>
</protein>
<evidence type="ECO:0000256" key="1">
    <source>
        <dbReference type="ARBA" id="ARBA00022630"/>
    </source>
</evidence>
<dbReference type="Proteomes" id="UP001200513">
    <property type="component" value="Chromosome"/>
</dbReference>
<dbReference type="GO" id="GO:0004368">
    <property type="term" value="F:glycerol-3-phosphate dehydrogenase (quinone) activity"/>
    <property type="evidence" value="ECO:0007669"/>
    <property type="project" value="InterPro"/>
</dbReference>
<organism evidence="5">
    <name type="scientific">Candidatus Heimdallarchaeum endolithica</name>
    <dbReference type="NCBI Taxonomy" id="2876572"/>
    <lineage>
        <taxon>Archaea</taxon>
        <taxon>Promethearchaeati</taxon>
        <taxon>Candidatus Heimdallarchaeota</taxon>
        <taxon>Candidatus Heimdallarchaeia (ex Rinke et al. 2021) (nom. nud.)</taxon>
        <taxon>Candidatus Heimdallarchaeales</taxon>
        <taxon>Candidatus Heimdallarchaeaceae</taxon>
        <taxon>Candidatus Heimdallarchaeum</taxon>
    </lineage>
</organism>
<proteinExistence type="predicted"/>
<dbReference type="PANTHER" id="PTHR11985">
    <property type="entry name" value="GLYCEROL-3-PHOSPHATE DEHYDROGENASE"/>
    <property type="match status" value="1"/>
</dbReference>
<accession>A0A9Y1BQ10</accession>
<keyword evidence="1" id="KW-0285">Flavoprotein</keyword>
<feature type="domain" description="Alpha-glycerophosphate oxidase C-terminal" evidence="4">
    <location>
        <begin position="7"/>
        <end position="118"/>
    </location>
</feature>